<comment type="caution">
    <text evidence="1">The sequence shown here is derived from an EMBL/GenBank/DDBJ whole genome shotgun (WGS) entry which is preliminary data.</text>
</comment>
<reference evidence="1 2" key="1">
    <citation type="submission" date="2021-01" db="EMBL/GenBank/DDBJ databases">
        <title>Genomic Encyclopedia of Type Strains, Phase IV (KMG-IV): sequencing the most valuable type-strain genomes for metagenomic binning, comparative biology and taxonomic classification.</title>
        <authorList>
            <person name="Goeker M."/>
        </authorList>
    </citation>
    <scope>NUCLEOTIDE SEQUENCE [LARGE SCALE GENOMIC DNA]</scope>
    <source>
        <strain evidence="1 2">DSM 25540</strain>
    </source>
</reference>
<keyword evidence="2" id="KW-1185">Reference proteome</keyword>
<sequence length="220" mass="25411">MLSSSKEHHTLVCVQHGKNGLRFIEKALQTIDHASHHTTIFLFDNMACEEDEAHRIVGMSLFQKLALKYEADLLISEGKPLTNRKLIAETAKEVQATHLIVGQSIESLWRKWIGKSTIDHLSKDIPSVNVHMIPREHAHEEEDWTFDKGVDAYLFPIYNGTYLVDFHPTGDESHEGVFFKHRHTDFNNGRFAFYDDERITEAHVRKGIIHELTDHFEQQA</sequence>
<organism evidence="1 2">
    <name type="scientific">Geomicrobium sediminis</name>
    <dbReference type="NCBI Taxonomy" id="1347788"/>
    <lineage>
        <taxon>Bacteria</taxon>
        <taxon>Bacillati</taxon>
        <taxon>Bacillota</taxon>
        <taxon>Bacilli</taxon>
        <taxon>Bacillales</taxon>
        <taxon>Geomicrobium</taxon>
    </lineage>
</organism>
<dbReference type="Proteomes" id="UP000741863">
    <property type="component" value="Unassembled WGS sequence"/>
</dbReference>
<proteinExistence type="predicted"/>
<protein>
    <submittedName>
        <fullName evidence="1">Two-component system sensor histidine kinase KdpD</fullName>
        <ecNumber evidence="1">2.7.13.3</ecNumber>
    </submittedName>
</protein>
<dbReference type="GO" id="GO:0004673">
    <property type="term" value="F:protein histidine kinase activity"/>
    <property type="evidence" value="ECO:0007669"/>
    <property type="project" value="UniProtKB-EC"/>
</dbReference>
<evidence type="ECO:0000313" key="2">
    <source>
        <dbReference type="Proteomes" id="UP000741863"/>
    </source>
</evidence>
<keyword evidence="1" id="KW-0418">Kinase</keyword>
<dbReference type="EC" id="2.7.13.3" evidence="1"/>
<dbReference type="RefSeq" id="WP_204699107.1">
    <property type="nucleotide sequence ID" value="NZ_JAFBEC010000011.1"/>
</dbReference>
<accession>A0ABS2PG01</accession>
<gene>
    <name evidence="1" type="ORF">JOD17_003452</name>
</gene>
<dbReference type="EMBL" id="JAFBEC010000011">
    <property type="protein sequence ID" value="MBM7634350.1"/>
    <property type="molecule type" value="Genomic_DNA"/>
</dbReference>
<evidence type="ECO:0000313" key="1">
    <source>
        <dbReference type="EMBL" id="MBM7634350.1"/>
    </source>
</evidence>
<keyword evidence="1" id="KW-0808">Transferase</keyword>
<name>A0ABS2PG01_9BACL</name>